<feature type="compositionally biased region" description="Basic and acidic residues" evidence="1">
    <location>
        <begin position="145"/>
        <end position="196"/>
    </location>
</feature>
<accession>A0A160STE5</accession>
<reference evidence="2" key="1">
    <citation type="journal article" date="2016" name="Am. J. Bot.">
        <title>An integrative approach to understanding the evolution and diversity of Copiapoa (Cactaceae), a threatened endemic genus from Chiles Atacama Desert.</title>
        <authorList>
            <person name="Larridon I."/>
            <person name="Walter H.E."/>
            <person name="Guerrero P.C."/>
            <person name="Duarte M."/>
            <person name="Cisternas M.A."/>
            <person name="Pena Hernandez C."/>
            <person name="Bauters K."/>
            <person name="Asselman P."/>
            <person name="Goetghebeur P."/>
            <person name="Samain M.-S."/>
        </authorList>
    </citation>
    <scope>NUCLEOTIDE SEQUENCE</scope>
</reference>
<name>A0A160STE5_9CARY</name>
<organism evidence="2">
    <name type="scientific">Eulychnia breviflora</name>
    <dbReference type="NCBI Taxonomy" id="267723"/>
    <lineage>
        <taxon>Eukaryota</taxon>
        <taxon>Viridiplantae</taxon>
        <taxon>Streptophyta</taxon>
        <taxon>Embryophyta</taxon>
        <taxon>Tracheophyta</taxon>
        <taxon>Spermatophyta</taxon>
        <taxon>Magnoliopsida</taxon>
        <taxon>eudicotyledons</taxon>
        <taxon>Gunneridae</taxon>
        <taxon>Pentapetalae</taxon>
        <taxon>Caryophyllales</taxon>
        <taxon>Cactineae</taxon>
        <taxon>Cactaceae</taxon>
        <taxon>Cactoideae</taxon>
        <taxon>Echinocereeae</taxon>
        <taxon>Eulychnia</taxon>
    </lineage>
</organism>
<feature type="non-terminal residue" evidence="2">
    <location>
        <position position="384"/>
    </location>
</feature>
<keyword evidence="2" id="KW-0150">Chloroplast</keyword>
<feature type="region of interest" description="Disordered" evidence="1">
    <location>
        <begin position="140"/>
        <end position="196"/>
    </location>
</feature>
<proteinExistence type="predicted"/>
<feature type="non-terminal residue" evidence="2">
    <location>
        <position position="1"/>
    </location>
</feature>
<protein>
    <submittedName>
        <fullName evidence="2">Yeast cadmium factor 1</fullName>
    </submittedName>
</protein>
<dbReference type="EMBL" id="LN868104">
    <property type="protein sequence ID" value="CRX62875.1"/>
    <property type="molecule type" value="Genomic_DNA"/>
</dbReference>
<dbReference type="AlphaFoldDB" id="A0A160STE5"/>
<keyword evidence="2" id="KW-0934">Plastid</keyword>
<evidence type="ECO:0000313" key="2">
    <source>
        <dbReference type="EMBL" id="CRX62875.1"/>
    </source>
</evidence>
<sequence>RIGAWIHISTSSNKNTKIEPKNYQIVDEFDIDDEIIDEEEKEIDKKEKAECFDDKNYIFCQKIEQKFNRSLQMKNQSHQKKNLFDWMGMNEEILSRPISMEFWFFQEFALLYNAYKIKPWTIPINLLFSDFEKCSVDINENENDGVDKNENEKASVNKKKDEKASVNKKKDEKASVNKKKDEKASVNKKKDEKASVNIKKDEKASVNIKKDEKASVNIKKDEKVIDPITMFKDVGYQKTLRSHIEEHFEKNESISVHEDFFSAEKKFESFQMREGAFVGNDDMLKNIYLGVLMLRLDDHKKRKRFVITFIKRGTLTPETLIPTGVTPIKTLLEKGMLIIEPIRLFKNDAQFILYQTIGISWVHKSKKHQNNQKISRDKNNYDLL</sequence>
<evidence type="ECO:0000256" key="1">
    <source>
        <dbReference type="SAM" id="MobiDB-lite"/>
    </source>
</evidence>
<geneLocation type="chloroplast" evidence="2"/>
<gene>
    <name evidence="2" type="primary">ycf1</name>
</gene>